<proteinExistence type="predicted"/>
<accession>A0A8S1KFS6</accession>
<reference evidence="2" key="1">
    <citation type="submission" date="2021-01" db="EMBL/GenBank/DDBJ databases">
        <authorList>
            <consortium name="Genoscope - CEA"/>
            <person name="William W."/>
        </authorList>
    </citation>
    <scope>NUCLEOTIDE SEQUENCE</scope>
</reference>
<gene>
    <name evidence="2" type="ORF">PSON_ATCC_30995.1.T0070367</name>
</gene>
<dbReference type="AlphaFoldDB" id="A0A8S1KFS6"/>
<evidence type="ECO:0000313" key="2">
    <source>
        <dbReference type="EMBL" id="CAD8053487.1"/>
    </source>
</evidence>
<feature type="region of interest" description="Disordered" evidence="1">
    <location>
        <begin position="63"/>
        <end position="87"/>
    </location>
</feature>
<keyword evidence="3" id="KW-1185">Reference proteome</keyword>
<evidence type="ECO:0000256" key="1">
    <source>
        <dbReference type="SAM" id="MobiDB-lite"/>
    </source>
</evidence>
<dbReference type="OrthoDB" id="309506at2759"/>
<organism evidence="2 3">
    <name type="scientific">Paramecium sonneborni</name>
    <dbReference type="NCBI Taxonomy" id="65129"/>
    <lineage>
        <taxon>Eukaryota</taxon>
        <taxon>Sar</taxon>
        <taxon>Alveolata</taxon>
        <taxon>Ciliophora</taxon>
        <taxon>Intramacronucleata</taxon>
        <taxon>Oligohymenophorea</taxon>
        <taxon>Peniculida</taxon>
        <taxon>Parameciidae</taxon>
        <taxon>Paramecium</taxon>
    </lineage>
</organism>
<evidence type="ECO:0000313" key="3">
    <source>
        <dbReference type="Proteomes" id="UP000692954"/>
    </source>
</evidence>
<dbReference type="EMBL" id="CAJJDN010000007">
    <property type="protein sequence ID" value="CAD8053487.1"/>
    <property type="molecule type" value="Genomic_DNA"/>
</dbReference>
<protein>
    <submittedName>
        <fullName evidence="2">Uncharacterized protein</fullName>
    </submittedName>
</protein>
<dbReference type="Proteomes" id="UP000692954">
    <property type="component" value="Unassembled WGS sequence"/>
</dbReference>
<comment type="caution">
    <text evidence="2">The sequence shown here is derived from an EMBL/GenBank/DDBJ whole genome shotgun (WGS) entry which is preliminary data.</text>
</comment>
<name>A0A8S1KFS6_9CILI</name>
<sequence>MINQFQVSKLKISTPMDIQNHNFEYTQKNLNQIQVNNLFEKTIQDCIHRSSLQIDVLEQIRARSKDRKSNSKNTTGKTTRRSYEQNQNQFDQNHLTKPIKLIFQQETKENIDINIHVQQKQCDIQIRQIDLDQMFEETITKSRQITQKFNFIR</sequence>